<accession>A0A285R415</accession>
<dbReference type="GO" id="GO:0003677">
    <property type="term" value="F:DNA binding"/>
    <property type="evidence" value="ECO:0007669"/>
    <property type="project" value="UniProtKB-KW"/>
</dbReference>
<evidence type="ECO:0000256" key="3">
    <source>
        <dbReference type="ARBA" id="ARBA00023163"/>
    </source>
</evidence>
<sequence>MHMPAEHGVSSQCRRLSGVLTIVGDKWTVMIVMVLIGQGRRFNELKRLIGGISQQMLTRTLKALERDGMVSRTVHPTVPPQVEYALTDLGRSLAEPLQALGAWANSHVEAIELNRGAYDARADVKLAG</sequence>
<organism evidence="6 7">
    <name type="scientific">Sphingomonas guangdongensis</name>
    <dbReference type="NCBI Taxonomy" id="1141890"/>
    <lineage>
        <taxon>Bacteria</taxon>
        <taxon>Pseudomonadati</taxon>
        <taxon>Pseudomonadota</taxon>
        <taxon>Alphaproteobacteria</taxon>
        <taxon>Sphingomonadales</taxon>
        <taxon>Sphingomonadaceae</taxon>
        <taxon>Sphingomonas</taxon>
    </lineage>
</organism>
<keyword evidence="4" id="KW-1133">Transmembrane helix</keyword>
<evidence type="ECO:0000256" key="4">
    <source>
        <dbReference type="SAM" id="Phobius"/>
    </source>
</evidence>
<dbReference type="InterPro" id="IPR002577">
    <property type="entry name" value="HTH_HxlR"/>
</dbReference>
<keyword evidence="2" id="KW-0238">DNA-binding</keyword>
<dbReference type="InterPro" id="IPR036390">
    <property type="entry name" value="WH_DNA-bd_sf"/>
</dbReference>
<keyword evidence="1" id="KW-0805">Transcription regulation</keyword>
<feature type="transmembrane region" description="Helical" evidence="4">
    <location>
        <begin position="16"/>
        <end position="37"/>
    </location>
</feature>
<dbReference type="SUPFAM" id="SSF46785">
    <property type="entry name" value="Winged helix' DNA-binding domain"/>
    <property type="match status" value="1"/>
</dbReference>
<keyword evidence="4" id="KW-0472">Membrane</keyword>
<keyword evidence="4" id="KW-0812">Transmembrane</keyword>
<evidence type="ECO:0000259" key="5">
    <source>
        <dbReference type="PROSITE" id="PS51118"/>
    </source>
</evidence>
<protein>
    <submittedName>
        <fullName evidence="6">Transcriptional regulator, HxlR family</fullName>
    </submittedName>
</protein>
<gene>
    <name evidence="6" type="ORF">SAMN06297144_2223</name>
</gene>
<dbReference type="Proteomes" id="UP000219494">
    <property type="component" value="Unassembled WGS sequence"/>
</dbReference>
<dbReference type="PROSITE" id="PS51118">
    <property type="entry name" value="HTH_HXLR"/>
    <property type="match status" value="1"/>
</dbReference>
<evidence type="ECO:0000256" key="2">
    <source>
        <dbReference type="ARBA" id="ARBA00023125"/>
    </source>
</evidence>
<name>A0A285R415_9SPHN</name>
<dbReference type="OrthoDB" id="9800350at2"/>
<dbReference type="Pfam" id="PF01638">
    <property type="entry name" value="HxlR"/>
    <property type="match status" value="1"/>
</dbReference>
<evidence type="ECO:0000313" key="6">
    <source>
        <dbReference type="EMBL" id="SOB87102.1"/>
    </source>
</evidence>
<dbReference type="PANTHER" id="PTHR33204">
    <property type="entry name" value="TRANSCRIPTIONAL REGULATOR, MARR FAMILY"/>
    <property type="match status" value="1"/>
</dbReference>
<proteinExistence type="predicted"/>
<dbReference type="AlphaFoldDB" id="A0A285R415"/>
<keyword evidence="7" id="KW-1185">Reference proteome</keyword>
<dbReference type="EMBL" id="OBMI01000002">
    <property type="protein sequence ID" value="SOB87102.1"/>
    <property type="molecule type" value="Genomic_DNA"/>
</dbReference>
<dbReference type="PANTHER" id="PTHR33204:SF39">
    <property type="entry name" value="TRANSCRIPTIONAL REGULATORY PROTEIN"/>
    <property type="match status" value="1"/>
</dbReference>
<keyword evidence="3" id="KW-0804">Transcription</keyword>
<reference evidence="6 7" key="1">
    <citation type="submission" date="2017-07" db="EMBL/GenBank/DDBJ databases">
        <authorList>
            <person name="Sun Z.S."/>
            <person name="Albrecht U."/>
            <person name="Echele G."/>
            <person name="Lee C.C."/>
        </authorList>
    </citation>
    <scope>NUCLEOTIDE SEQUENCE [LARGE SCALE GENOMIC DNA]</scope>
    <source>
        <strain evidence="6 7">CGMCC 1.12672</strain>
    </source>
</reference>
<dbReference type="InterPro" id="IPR036388">
    <property type="entry name" value="WH-like_DNA-bd_sf"/>
</dbReference>
<dbReference type="Gene3D" id="1.10.10.10">
    <property type="entry name" value="Winged helix-like DNA-binding domain superfamily/Winged helix DNA-binding domain"/>
    <property type="match status" value="1"/>
</dbReference>
<evidence type="ECO:0000256" key="1">
    <source>
        <dbReference type="ARBA" id="ARBA00023015"/>
    </source>
</evidence>
<feature type="domain" description="HTH hxlR-type" evidence="5">
    <location>
        <begin position="13"/>
        <end position="112"/>
    </location>
</feature>
<evidence type="ECO:0000313" key="7">
    <source>
        <dbReference type="Proteomes" id="UP000219494"/>
    </source>
</evidence>